<sequence>MTARPRSPGTFCWLDLKTRDVPATAAFFSAALGWTFAVDPDDWRQATKIALNGGWLGGVSDLADPLHPPGVPPHVACYLAADDVDARAAAAREAGARVVLPPSDVADQGRLATLVDPFGAVVSLWRAGAFGGWTHDPATPCTPSGMRHRSGRPDAARRFYADVLGVLPGAAGFEDGPAGWEATVTAPDLAAVAQRVPAGGAGRCTRDGDELHLVDPQGLPLTVLAA</sequence>
<evidence type="ECO:0000313" key="3">
    <source>
        <dbReference type="Proteomes" id="UP000315677"/>
    </source>
</evidence>
<dbReference type="PROSITE" id="PS51819">
    <property type="entry name" value="VOC"/>
    <property type="match status" value="1"/>
</dbReference>
<organism evidence="2 3">
    <name type="scientific">Pseudonocardia kunmingensis</name>
    <dbReference type="NCBI Taxonomy" id="630975"/>
    <lineage>
        <taxon>Bacteria</taxon>
        <taxon>Bacillati</taxon>
        <taxon>Actinomycetota</taxon>
        <taxon>Actinomycetes</taxon>
        <taxon>Pseudonocardiales</taxon>
        <taxon>Pseudonocardiaceae</taxon>
        <taxon>Pseudonocardia</taxon>
    </lineage>
</organism>
<feature type="domain" description="VOC" evidence="1">
    <location>
        <begin position="10"/>
        <end position="127"/>
    </location>
</feature>
<dbReference type="InterPro" id="IPR037523">
    <property type="entry name" value="VOC_core"/>
</dbReference>
<keyword evidence="3" id="KW-1185">Reference proteome</keyword>
<dbReference type="EMBL" id="VFPA01000006">
    <property type="protein sequence ID" value="TQM02922.1"/>
    <property type="molecule type" value="Genomic_DNA"/>
</dbReference>
<dbReference type="InterPro" id="IPR041581">
    <property type="entry name" value="Glyoxalase_6"/>
</dbReference>
<dbReference type="InterPro" id="IPR029068">
    <property type="entry name" value="Glyas_Bleomycin-R_OHBP_Dase"/>
</dbReference>
<dbReference type="AlphaFoldDB" id="A0A543D0R9"/>
<dbReference type="Gene3D" id="3.10.180.10">
    <property type="entry name" value="2,3-Dihydroxybiphenyl 1,2-Dioxygenase, domain 1"/>
    <property type="match status" value="1"/>
</dbReference>
<evidence type="ECO:0000313" key="2">
    <source>
        <dbReference type="EMBL" id="TQM02922.1"/>
    </source>
</evidence>
<dbReference type="InterPro" id="IPR052164">
    <property type="entry name" value="Anthracycline_SecMetBiosynth"/>
</dbReference>
<dbReference type="Pfam" id="PF18029">
    <property type="entry name" value="Glyoxalase_6"/>
    <property type="match status" value="1"/>
</dbReference>
<reference evidence="2 3" key="1">
    <citation type="submission" date="2019-06" db="EMBL/GenBank/DDBJ databases">
        <title>Sequencing the genomes of 1000 actinobacteria strains.</title>
        <authorList>
            <person name="Klenk H.-P."/>
        </authorList>
    </citation>
    <scope>NUCLEOTIDE SEQUENCE [LARGE SCALE GENOMIC DNA]</scope>
    <source>
        <strain evidence="2 3">DSM 45301</strain>
    </source>
</reference>
<dbReference type="RefSeq" id="WP_142062505.1">
    <property type="nucleotide sequence ID" value="NZ_VFPA01000006.1"/>
</dbReference>
<comment type="caution">
    <text evidence="2">The sequence shown here is derived from an EMBL/GenBank/DDBJ whole genome shotgun (WGS) entry which is preliminary data.</text>
</comment>
<evidence type="ECO:0000259" key="1">
    <source>
        <dbReference type="PROSITE" id="PS51819"/>
    </source>
</evidence>
<accession>A0A543D0R9</accession>
<dbReference type="Proteomes" id="UP000315677">
    <property type="component" value="Unassembled WGS sequence"/>
</dbReference>
<dbReference type="OrthoDB" id="9793039at2"/>
<dbReference type="PANTHER" id="PTHR33993:SF14">
    <property type="entry name" value="GB|AAF24581.1"/>
    <property type="match status" value="1"/>
</dbReference>
<dbReference type="PANTHER" id="PTHR33993">
    <property type="entry name" value="GLYOXALASE-RELATED"/>
    <property type="match status" value="1"/>
</dbReference>
<proteinExistence type="predicted"/>
<name>A0A543D0R9_9PSEU</name>
<dbReference type="SUPFAM" id="SSF54593">
    <property type="entry name" value="Glyoxalase/Bleomycin resistance protein/Dihydroxybiphenyl dioxygenase"/>
    <property type="match status" value="1"/>
</dbReference>
<gene>
    <name evidence="2" type="ORF">FB558_7566</name>
</gene>
<protein>
    <recommendedName>
        <fullName evidence="1">VOC domain-containing protein</fullName>
    </recommendedName>
</protein>